<feature type="transmembrane region" description="Helical" evidence="10">
    <location>
        <begin position="353"/>
        <end position="375"/>
    </location>
</feature>
<evidence type="ECO:0000256" key="4">
    <source>
        <dbReference type="ARBA" id="ARBA00022475"/>
    </source>
</evidence>
<proteinExistence type="inferred from homology"/>
<keyword evidence="3 10" id="KW-0813">Transport</keyword>
<evidence type="ECO:0000256" key="2">
    <source>
        <dbReference type="ARBA" id="ARBA00005452"/>
    </source>
</evidence>
<evidence type="ECO:0000256" key="5">
    <source>
        <dbReference type="ARBA" id="ARBA00022519"/>
    </source>
</evidence>
<dbReference type="InterPro" id="IPR018227">
    <property type="entry name" value="Amino_acid_transport_2"/>
</dbReference>
<feature type="transmembrane region" description="Helical" evidence="10">
    <location>
        <begin position="229"/>
        <end position="249"/>
    </location>
</feature>
<evidence type="ECO:0000256" key="8">
    <source>
        <dbReference type="ARBA" id="ARBA00022989"/>
    </source>
</evidence>
<keyword evidence="4 10" id="KW-1003">Cell membrane</keyword>
<dbReference type="InterPro" id="IPR013059">
    <property type="entry name" value="Trp_tyr_transpt"/>
</dbReference>
<evidence type="ECO:0000256" key="9">
    <source>
        <dbReference type="ARBA" id="ARBA00023136"/>
    </source>
</evidence>
<evidence type="ECO:0000256" key="10">
    <source>
        <dbReference type="RuleBase" id="RU367149"/>
    </source>
</evidence>
<reference evidence="12" key="1">
    <citation type="journal article" date="2019" name="Int. J. Syst. Evol. Microbiol.">
        <title>The Global Catalogue of Microorganisms (GCM) 10K type strain sequencing project: providing services to taxonomists for standard genome sequencing and annotation.</title>
        <authorList>
            <consortium name="The Broad Institute Genomics Platform"/>
            <consortium name="The Broad Institute Genome Sequencing Center for Infectious Disease"/>
            <person name="Wu L."/>
            <person name="Ma J."/>
        </authorList>
    </citation>
    <scope>NUCLEOTIDE SEQUENCE [LARGE SCALE GENOMIC DNA]</scope>
    <source>
        <strain evidence="12">JCM 17805</strain>
    </source>
</reference>
<keyword evidence="7 10" id="KW-0029">Amino-acid transport</keyword>
<feature type="transmembrane region" description="Helical" evidence="10">
    <location>
        <begin position="46"/>
        <end position="69"/>
    </location>
</feature>
<feature type="transmembrane region" description="Helical" evidence="10">
    <location>
        <begin position="328"/>
        <end position="347"/>
    </location>
</feature>
<feature type="transmembrane region" description="Helical" evidence="10">
    <location>
        <begin position="294"/>
        <end position="316"/>
    </location>
</feature>
<keyword evidence="6 10" id="KW-0812">Transmembrane</keyword>
<dbReference type="Gene3D" id="1.20.1740.10">
    <property type="entry name" value="Amino acid/polyamine transporter I"/>
    <property type="match status" value="1"/>
</dbReference>
<dbReference type="Proteomes" id="UP001500604">
    <property type="component" value="Unassembled WGS sequence"/>
</dbReference>
<feature type="transmembrane region" description="Helical" evidence="10">
    <location>
        <begin position="199"/>
        <end position="217"/>
    </location>
</feature>
<dbReference type="PANTHER" id="PTHR46997">
    <property type="entry name" value="LOW AFFINITY TRYPTOPHAN PERMEASE-RELATED"/>
    <property type="match status" value="1"/>
</dbReference>
<evidence type="ECO:0000313" key="11">
    <source>
        <dbReference type="EMBL" id="GAA4651288.1"/>
    </source>
</evidence>
<keyword evidence="12" id="KW-1185">Reference proteome</keyword>
<feature type="transmembrane region" description="Helical" evidence="10">
    <location>
        <begin position="95"/>
        <end position="113"/>
    </location>
</feature>
<dbReference type="Pfam" id="PF03222">
    <property type="entry name" value="Trp_Tyr_perm"/>
    <property type="match status" value="1"/>
</dbReference>
<keyword evidence="8 10" id="KW-1133">Transmembrane helix</keyword>
<sequence>MTETLTTANPTFSRRKPGVLGGALIVAGSTVGAGMFSLPVVTSGMWFGWSLLLLLGVWFCMYSGGMYLLETNLCYRPSDSFDTLAGDTLGRTGRILNGLSVAFVLYILTYAYVSGGSSVVSHSLGMLTGIELNASFSALLFATVLGVFVVAGAGAVDRITTIMLGGMALTFLGFCHGLLSSADSQTLFPGLPMTETMPYIAGAIPFLMVSFGFQNCIPSLVKYFGKEPVALRRAAIIGTLITLMFYLVWQVSVLGNLERDAFPAVLAAGGNIGHLIGALEQSGVSLGLSLLLQLFSHLAVATSFIGVALGLFDYIADLFGFANDLRGRLITGLMTLAPPTVLAIVAPNGFLAAIGYAGICATVFALIVPVLMAAVCRSRGMNGGYRVPGGTPRMVLVLLFALVVLVCQLMNMAGWLPAFGS</sequence>
<feature type="transmembrane region" description="Helical" evidence="10">
    <location>
        <begin position="133"/>
        <end position="155"/>
    </location>
</feature>
<dbReference type="PRINTS" id="PR00166">
    <property type="entry name" value="AROAAPRMEASE"/>
</dbReference>
<name>A0ABP8V4V9_9GAMM</name>
<dbReference type="RefSeq" id="WP_345197642.1">
    <property type="nucleotide sequence ID" value="NZ_BAABFL010000446.1"/>
</dbReference>
<comment type="function">
    <text evidence="10">Involved in transporting aromatic amino acids across the cytoplasmic membrane.</text>
</comment>
<dbReference type="PANTHER" id="PTHR46997:SF1">
    <property type="entry name" value="LOW AFFINITY TRYPTOPHAN PERMEASE-RELATED"/>
    <property type="match status" value="1"/>
</dbReference>
<evidence type="ECO:0000256" key="1">
    <source>
        <dbReference type="ARBA" id="ARBA00004429"/>
    </source>
</evidence>
<dbReference type="NCBIfam" id="TIGR00837">
    <property type="entry name" value="araaP"/>
    <property type="match status" value="1"/>
</dbReference>
<gene>
    <name evidence="11" type="primary">mtr_2</name>
    <name evidence="11" type="ORF">GCM10023116_35720</name>
</gene>
<evidence type="ECO:0000256" key="3">
    <source>
        <dbReference type="ARBA" id="ARBA00022448"/>
    </source>
</evidence>
<protein>
    <recommendedName>
        <fullName evidence="10">Aromatic amino acid permease</fullName>
    </recommendedName>
</protein>
<comment type="similarity">
    <text evidence="2 10">Belongs to the amino acid/polyamine transporter 2 family. Mtr/TnaB/TyrP permease subfamily.</text>
</comment>
<feature type="transmembrane region" description="Helical" evidence="10">
    <location>
        <begin position="162"/>
        <end position="179"/>
    </location>
</feature>
<feature type="transmembrane region" description="Helical" evidence="10">
    <location>
        <begin position="395"/>
        <end position="416"/>
    </location>
</feature>
<dbReference type="EMBL" id="BAABFL010000446">
    <property type="protein sequence ID" value="GAA4651288.1"/>
    <property type="molecule type" value="Genomic_DNA"/>
</dbReference>
<evidence type="ECO:0000256" key="7">
    <source>
        <dbReference type="ARBA" id="ARBA00022970"/>
    </source>
</evidence>
<keyword evidence="9 10" id="KW-0472">Membrane</keyword>
<comment type="subcellular location">
    <subcellularLocation>
        <location evidence="1 10">Cell inner membrane</location>
        <topology evidence="1 10">Multi-pass membrane protein</topology>
    </subcellularLocation>
</comment>
<feature type="transmembrane region" description="Helical" evidence="10">
    <location>
        <begin position="19"/>
        <end position="40"/>
    </location>
</feature>
<comment type="caution">
    <text evidence="11">The sequence shown here is derived from an EMBL/GenBank/DDBJ whole genome shotgun (WGS) entry which is preliminary data.</text>
</comment>
<evidence type="ECO:0000313" key="12">
    <source>
        <dbReference type="Proteomes" id="UP001500604"/>
    </source>
</evidence>
<organism evidence="11 12">
    <name type="scientific">Kistimonas scapharcae</name>
    <dbReference type="NCBI Taxonomy" id="1036133"/>
    <lineage>
        <taxon>Bacteria</taxon>
        <taxon>Pseudomonadati</taxon>
        <taxon>Pseudomonadota</taxon>
        <taxon>Gammaproteobacteria</taxon>
        <taxon>Oceanospirillales</taxon>
        <taxon>Endozoicomonadaceae</taxon>
        <taxon>Kistimonas</taxon>
    </lineage>
</organism>
<accession>A0ABP8V4V9</accession>
<evidence type="ECO:0000256" key="6">
    <source>
        <dbReference type="ARBA" id="ARBA00022692"/>
    </source>
</evidence>
<keyword evidence="5 10" id="KW-0997">Cell inner membrane</keyword>